<dbReference type="InterPro" id="IPR045054">
    <property type="entry name" value="P4HA-like"/>
</dbReference>
<dbReference type="EMBL" id="CAJNNW010017814">
    <property type="protein sequence ID" value="CAE8661659.1"/>
    <property type="molecule type" value="Genomic_DNA"/>
</dbReference>
<evidence type="ECO:0000256" key="2">
    <source>
        <dbReference type="ARBA" id="ARBA00022723"/>
    </source>
</evidence>
<dbReference type="PANTHER" id="PTHR10869">
    <property type="entry name" value="PROLYL 4-HYDROXYLASE ALPHA SUBUNIT"/>
    <property type="match status" value="1"/>
</dbReference>
<proteinExistence type="predicted"/>
<dbReference type="Pfam" id="PF13640">
    <property type="entry name" value="2OG-FeII_Oxy_3"/>
    <property type="match status" value="1"/>
</dbReference>
<keyword evidence="4" id="KW-0560">Oxidoreductase</keyword>
<dbReference type="GO" id="GO:0031418">
    <property type="term" value="F:L-ascorbic acid binding"/>
    <property type="evidence" value="ECO:0007669"/>
    <property type="project" value="InterPro"/>
</dbReference>
<feature type="compositionally biased region" description="Basic and acidic residues" evidence="6">
    <location>
        <begin position="1"/>
        <end position="25"/>
    </location>
</feature>
<evidence type="ECO:0000313" key="9">
    <source>
        <dbReference type="Proteomes" id="UP000626109"/>
    </source>
</evidence>
<feature type="region of interest" description="Disordered" evidence="6">
    <location>
        <begin position="1"/>
        <end position="53"/>
    </location>
</feature>
<dbReference type="GO" id="GO:0005506">
    <property type="term" value="F:iron ion binding"/>
    <property type="evidence" value="ECO:0007669"/>
    <property type="project" value="InterPro"/>
</dbReference>
<feature type="compositionally biased region" description="Basic and acidic residues" evidence="6">
    <location>
        <begin position="37"/>
        <end position="53"/>
    </location>
</feature>
<dbReference type="GO" id="GO:0005783">
    <property type="term" value="C:endoplasmic reticulum"/>
    <property type="evidence" value="ECO:0007669"/>
    <property type="project" value="TreeGrafter"/>
</dbReference>
<dbReference type="SUPFAM" id="SSF51197">
    <property type="entry name" value="Clavaminate synthase-like"/>
    <property type="match status" value="1"/>
</dbReference>
<dbReference type="InterPro" id="IPR044862">
    <property type="entry name" value="Pro_4_hyd_alph_FE2OG_OXY"/>
</dbReference>
<feature type="non-terminal residue" evidence="8">
    <location>
        <position position="1"/>
    </location>
</feature>
<dbReference type="GO" id="GO:0004656">
    <property type="term" value="F:procollagen-proline 4-dioxygenase activity"/>
    <property type="evidence" value="ECO:0007669"/>
    <property type="project" value="TreeGrafter"/>
</dbReference>
<dbReference type="AlphaFoldDB" id="A0A813J3J0"/>
<dbReference type="PANTHER" id="PTHR10869:SF241">
    <property type="entry name" value="FE2OG DIOXYGENASE DOMAIN-CONTAINING PROTEIN"/>
    <property type="match status" value="1"/>
</dbReference>
<organism evidence="8 9">
    <name type="scientific">Polarella glacialis</name>
    <name type="common">Dinoflagellate</name>
    <dbReference type="NCBI Taxonomy" id="89957"/>
    <lineage>
        <taxon>Eukaryota</taxon>
        <taxon>Sar</taxon>
        <taxon>Alveolata</taxon>
        <taxon>Dinophyceae</taxon>
        <taxon>Suessiales</taxon>
        <taxon>Suessiaceae</taxon>
        <taxon>Polarella</taxon>
    </lineage>
</organism>
<name>A0A813J3J0_POLGL</name>
<dbReference type="Gene3D" id="2.60.120.620">
    <property type="entry name" value="q2cbj1_9rhob like domain"/>
    <property type="match status" value="1"/>
</dbReference>
<keyword evidence="2" id="KW-0479">Metal-binding</keyword>
<dbReference type="Proteomes" id="UP000626109">
    <property type="component" value="Unassembled WGS sequence"/>
</dbReference>
<dbReference type="SMART" id="SM00702">
    <property type="entry name" value="P4Hc"/>
    <property type="match status" value="1"/>
</dbReference>
<gene>
    <name evidence="8" type="ORF">PGLA2088_LOCUS14594</name>
</gene>
<evidence type="ECO:0000256" key="5">
    <source>
        <dbReference type="ARBA" id="ARBA00023004"/>
    </source>
</evidence>
<comment type="caution">
    <text evidence="8">The sequence shown here is derived from an EMBL/GenBank/DDBJ whole genome shotgun (WGS) entry which is preliminary data.</text>
</comment>
<evidence type="ECO:0000256" key="1">
    <source>
        <dbReference type="ARBA" id="ARBA00001961"/>
    </source>
</evidence>
<reference evidence="8" key="1">
    <citation type="submission" date="2021-02" db="EMBL/GenBank/DDBJ databases">
        <authorList>
            <person name="Dougan E. K."/>
            <person name="Rhodes N."/>
            <person name="Thang M."/>
            <person name="Chan C."/>
        </authorList>
    </citation>
    <scope>NUCLEOTIDE SEQUENCE</scope>
</reference>
<protein>
    <recommendedName>
        <fullName evidence="7">Prolyl 4-hydroxylase alpha subunit domain-containing protein</fullName>
    </recommendedName>
</protein>
<sequence>LEPPRFHEVDWRNSQKFEEKEDPDRTQQPFPPPTFVHLKDPTEQSAKTRSEDLPLHASCPKDAFARVVYGILDESDCAELIDRVNAKGFTPALLNIGRGRQQLEPYVRNGHRVIADSEELSTWLFQVLRPHLPEELCGSRLVELNDRLRFLCYTPGQEFAVHMDGNYRRPPNHPRAGDCSRVTVQIYLHDVPAENGGATTFEFGRHGRLPCQPKAGSALIFSQDLMHEGSLLCKGLKYTVRTEAMYGRA</sequence>
<feature type="domain" description="Prolyl 4-hydroxylase alpha subunit" evidence="7">
    <location>
        <begin position="63"/>
        <end position="245"/>
    </location>
</feature>
<dbReference type="InterPro" id="IPR006620">
    <property type="entry name" value="Pro_4_hyd_alph"/>
</dbReference>
<keyword evidence="3" id="KW-0223">Dioxygenase</keyword>
<evidence type="ECO:0000256" key="6">
    <source>
        <dbReference type="SAM" id="MobiDB-lite"/>
    </source>
</evidence>
<evidence type="ECO:0000259" key="7">
    <source>
        <dbReference type="SMART" id="SM00702"/>
    </source>
</evidence>
<evidence type="ECO:0000256" key="4">
    <source>
        <dbReference type="ARBA" id="ARBA00023002"/>
    </source>
</evidence>
<accession>A0A813J3J0</accession>
<keyword evidence="5" id="KW-0408">Iron</keyword>
<comment type="cofactor">
    <cofactor evidence="1">
        <name>L-ascorbate</name>
        <dbReference type="ChEBI" id="CHEBI:38290"/>
    </cofactor>
</comment>
<evidence type="ECO:0000313" key="8">
    <source>
        <dbReference type="EMBL" id="CAE8661659.1"/>
    </source>
</evidence>
<evidence type="ECO:0000256" key="3">
    <source>
        <dbReference type="ARBA" id="ARBA00022964"/>
    </source>
</evidence>